<reference evidence="4" key="2">
    <citation type="submission" date="2023-05" db="EMBL/GenBank/DDBJ databases">
        <authorList>
            <consortium name="Lawrence Berkeley National Laboratory"/>
            <person name="Steindorff A."/>
            <person name="Hensen N."/>
            <person name="Bonometti L."/>
            <person name="Westerberg I."/>
            <person name="Brannstrom I.O."/>
            <person name="Guillou S."/>
            <person name="Cros-Aarteil S."/>
            <person name="Calhoun S."/>
            <person name="Haridas S."/>
            <person name="Kuo A."/>
            <person name="Mondo S."/>
            <person name="Pangilinan J."/>
            <person name="Riley R."/>
            <person name="Labutti K."/>
            <person name="Andreopoulos B."/>
            <person name="Lipzen A."/>
            <person name="Chen C."/>
            <person name="Yanf M."/>
            <person name="Daum C."/>
            <person name="Ng V."/>
            <person name="Clum A."/>
            <person name="Ohm R."/>
            <person name="Martin F."/>
            <person name="Silar P."/>
            <person name="Natvig D."/>
            <person name="Lalanne C."/>
            <person name="Gautier V."/>
            <person name="Ament-Velasquez S.L."/>
            <person name="Kruys A."/>
            <person name="Hutchinson M.I."/>
            <person name="Powell A.J."/>
            <person name="Barry K."/>
            <person name="Miller A.N."/>
            <person name="Grigoriev I.V."/>
            <person name="Debuchy R."/>
            <person name="Gladieux P."/>
            <person name="Thoren M.H."/>
            <person name="Johannesson H."/>
        </authorList>
    </citation>
    <scope>NUCLEOTIDE SEQUENCE</scope>
    <source>
        <strain evidence="4">CBS 532.94</strain>
    </source>
</reference>
<feature type="compositionally biased region" description="Basic and acidic residues" evidence="2">
    <location>
        <begin position="300"/>
        <end position="313"/>
    </location>
</feature>
<feature type="compositionally biased region" description="Polar residues" evidence="2">
    <location>
        <begin position="387"/>
        <end position="397"/>
    </location>
</feature>
<feature type="region of interest" description="Disordered" evidence="2">
    <location>
        <begin position="1257"/>
        <end position="1332"/>
    </location>
</feature>
<feature type="compositionally biased region" description="Polar residues" evidence="2">
    <location>
        <begin position="256"/>
        <end position="267"/>
    </location>
</feature>
<dbReference type="InterPro" id="IPR000953">
    <property type="entry name" value="Chromo/chromo_shadow_dom"/>
</dbReference>
<feature type="compositionally biased region" description="Polar residues" evidence="2">
    <location>
        <begin position="181"/>
        <end position="190"/>
    </location>
</feature>
<feature type="region of interest" description="Disordered" evidence="2">
    <location>
        <begin position="1"/>
        <end position="25"/>
    </location>
</feature>
<dbReference type="EMBL" id="MU860028">
    <property type="protein sequence ID" value="KAK4241073.1"/>
    <property type="molecule type" value="Genomic_DNA"/>
</dbReference>
<dbReference type="Proteomes" id="UP001303760">
    <property type="component" value="Unassembled WGS sequence"/>
</dbReference>
<feature type="domain" description="Chromo" evidence="3">
    <location>
        <begin position="39"/>
        <end position="77"/>
    </location>
</feature>
<feature type="compositionally biased region" description="Low complexity" evidence="2">
    <location>
        <begin position="1259"/>
        <end position="1269"/>
    </location>
</feature>
<dbReference type="Pfam" id="PF00385">
    <property type="entry name" value="Chromo"/>
    <property type="match status" value="1"/>
</dbReference>
<dbReference type="InterPro" id="IPR023780">
    <property type="entry name" value="Chromo_domain"/>
</dbReference>
<evidence type="ECO:0000256" key="1">
    <source>
        <dbReference type="ARBA" id="ARBA00011353"/>
    </source>
</evidence>
<evidence type="ECO:0000259" key="3">
    <source>
        <dbReference type="PROSITE" id="PS50013"/>
    </source>
</evidence>
<evidence type="ECO:0000313" key="4">
    <source>
        <dbReference type="EMBL" id="KAK4241073.1"/>
    </source>
</evidence>
<evidence type="ECO:0000256" key="2">
    <source>
        <dbReference type="SAM" id="MobiDB-lite"/>
    </source>
</evidence>
<gene>
    <name evidence="4" type="ORF">C8A03DRAFT_12628</name>
</gene>
<dbReference type="SUPFAM" id="SSF54160">
    <property type="entry name" value="Chromo domain-like"/>
    <property type="match status" value="1"/>
</dbReference>
<feature type="compositionally biased region" description="Polar residues" evidence="2">
    <location>
        <begin position="356"/>
        <end position="374"/>
    </location>
</feature>
<reference evidence="4" key="1">
    <citation type="journal article" date="2023" name="Mol. Phylogenet. Evol.">
        <title>Genome-scale phylogeny and comparative genomics of the fungal order Sordariales.</title>
        <authorList>
            <person name="Hensen N."/>
            <person name="Bonometti L."/>
            <person name="Westerberg I."/>
            <person name="Brannstrom I.O."/>
            <person name="Guillou S."/>
            <person name="Cros-Aarteil S."/>
            <person name="Calhoun S."/>
            <person name="Haridas S."/>
            <person name="Kuo A."/>
            <person name="Mondo S."/>
            <person name="Pangilinan J."/>
            <person name="Riley R."/>
            <person name="LaButti K."/>
            <person name="Andreopoulos B."/>
            <person name="Lipzen A."/>
            <person name="Chen C."/>
            <person name="Yan M."/>
            <person name="Daum C."/>
            <person name="Ng V."/>
            <person name="Clum A."/>
            <person name="Steindorff A."/>
            <person name="Ohm R.A."/>
            <person name="Martin F."/>
            <person name="Silar P."/>
            <person name="Natvig D.O."/>
            <person name="Lalanne C."/>
            <person name="Gautier V."/>
            <person name="Ament-Velasquez S.L."/>
            <person name="Kruys A."/>
            <person name="Hutchinson M.I."/>
            <person name="Powell A.J."/>
            <person name="Barry K."/>
            <person name="Miller A.N."/>
            <person name="Grigoriev I.V."/>
            <person name="Debuchy R."/>
            <person name="Gladieux P."/>
            <person name="Hiltunen Thoren M."/>
            <person name="Johannesson H."/>
        </authorList>
    </citation>
    <scope>NUCLEOTIDE SEQUENCE</scope>
    <source>
        <strain evidence="4">CBS 532.94</strain>
    </source>
</reference>
<dbReference type="SMART" id="SM00298">
    <property type="entry name" value="CHROMO"/>
    <property type="match status" value="1"/>
</dbReference>
<proteinExistence type="predicted"/>
<feature type="region of interest" description="Disordered" evidence="2">
    <location>
        <begin position="111"/>
        <end position="313"/>
    </location>
</feature>
<comment type="caution">
    <text evidence="4">The sequence shown here is derived from an EMBL/GenBank/DDBJ whole genome shotgun (WGS) entry which is preliminary data.</text>
</comment>
<protein>
    <recommendedName>
        <fullName evidence="3">Chromo domain-containing protein</fullName>
    </recommendedName>
</protein>
<keyword evidence="5" id="KW-1185">Reference proteome</keyword>
<feature type="compositionally biased region" description="Basic residues" evidence="2">
    <location>
        <begin position="119"/>
        <end position="130"/>
    </location>
</feature>
<dbReference type="InterPro" id="IPR016197">
    <property type="entry name" value="Chromo-like_dom_sf"/>
</dbReference>
<feature type="region of interest" description="Disordered" evidence="2">
    <location>
        <begin position="1404"/>
        <end position="1445"/>
    </location>
</feature>
<feature type="compositionally biased region" description="Basic and acidic residues" evidence="2">
    <location>
        <begin position="414"/>
        <end position="423"/>
    </location>
</feature>
<sequence length="1445" mass="162484">MFKGNPRASVDAVSPDADGDDDNISLTSTVAGHDPDQEFEVENILAEHQIQDGTTYYLVEWAGFQLHESTWEPESNLGSDLKAIWEQEKAKHATGELEPFDLQKFYDAQKKATQEKADRHRRRNIKRKKLGLPLTPPFPDGDSSSDEAVEENVIEVSDSERARAHGSQPRNQQRIFKGVPRSNSRASPDSGTALAGSETKQPTDIGDQELGTKTSSSTKRKQTEHHQTIGYQGTARRPTNTPTSDAPKPKTRLLTPIQTTAPSSGQLTPAARKTLTAKRSTKQPTGNIFTSGKKPRTRPNLKDVASDPTKDPKLFDKHRYRRLVELRSRDTEDMAPDISKMQLFDITKGPIAGRRSSGSSVQSPTQLTPHQETPTPIEPAQPPTILRSGTASASSDTAPPKKKRKSVRFSVADDEGHPPHVQEPEQMDVDSTTIQVGASRTLHSPPTETLLGSDQPRWKLPISGNQSSDKKLILGHSSVDVTFKGLPRESSSQHSWLTEFSTKTTLEFRHTCFAKAAAPQANALIQEPLASGIIVSRSDKPAVERIAEYLTAGLLALYYGQASYNVLVYPTKCEEWNSILSIPFCQEPTSPSEAALGYFVFTSPHDYRLDLPPLSRLSESQLGLEESKTKADNEHVASEREVVMKRLFEFDYTKLLPAKPKPLPVHNFFLAIPKSRMAIVQALFQWLRASSPGCQIFTSHHPGAWEAFRARVESIPGVVIIHEMLAWSLCRIPHLARYLITRNDEYWCISEPVHGVPLYPSISIPEYPDPPGEMRLNRLFPYRTAIFLTPSFLVSEPRRTLEFFNWYMSKWSGNFHFRLVTAHNIHEYLQELAEERDRARQELWTHPDDGQREVQANLSALSVEDCNCRYAAAELAADMHISRIAKAGLYAHDEDSSSLVYADSPIDPNDEQSLVNWFGWWATLQADQFRKFHVIGSSQAIKLYGSRRGERRIRIPKYSKVTLNDPDAVLEVVHEIDQAEAETEASLPSSGDQEKQIGFKQGHWAFRSDLIQKEDSHAFAAYFDELCRLGGFRSQWMLYRLPVSWLDLEMADHFGDINAKCWLRIHDWFRFTFPFGKTSQPGRPFFGSAPGPAPGYNTYVGFFYTIAEEWDPDNLPETKKLERHPWIAVYRPVNPHKRPYTRCEVIIWDPAVRARYPDKRALAEKDLIFMQRQVIQHVREETAIKNDGSWLDQVWLGGWDWPADCNSQYPIDVTLLFLRKMLSEIRDILPAPEHVMETRGYRKVTLSSSASFTDQISRSPAAASDADSSLFVDQDNTGHIPVDLDNPNSDARPPTSSSLSEEPEDEDTRVIFHPPRGNKTKRTAATTTGGPFRSRCVNRLYEEARLARARADPTRPPPTHMTYRFVPTLDWYKEQRTEGRGYNHINVDSWEGVFTLLKIGDGGGSSAGGERHHYHHHHGHSGHGAAAAGGSGGCQSQRREPSGSG</sequence>
<organism evidence="4 5">
    <name type="scientific">Achaetomium macrosporum</name>
    <dbReference type="NCBI Taxonomy" id="79813"/>
    <lineage>
        <taxon>Eukaryota</taxon>
        <taxon>Fungi</taxon>
        <taxon>Dikarya</taxon>
        <taxon>Ascomycota</taxon>
        <taxon>Pezizomycotina</taxon>
        <taxon>Sordariomycetes</taxon>
        <taxon>Sordariomycetidae</taxon>
        <taxon>Sordariales</taxon>
        <taxon>Chaetomiaceae</taxon>
        <taxon>Achaetomium</taxon>
    </lineage>
</organism>
<dbReference type="Gene3D" id="2.40.50.40">
    <property type="match status" value="1"/>
</dbReference>
<name>A0AAN7CHS1_9PEZI</name>
<accession>A0AAN7CHS1</accession>
<feature type="region of interest" description="Disordered" evidence="2">
    <location>
        <begin position="350"/>
        <end position="429"/>
    </location>
</feature>
<dbReference type="PROSITE" id="PS50013">
    <property type="entry name" value="CHROMO_2"/>
    <property type="match status" value="1"/>
</dbReference>
<dbReference type="GO" id="GO:0006338">
    <property type="term" value="P:chromatin remodeling"/>
    <property type="evidence" value="ECO:0007669"/>
    <property type="project" value="UniProtKB-ARBA"/>
</dbReference>
<comment type="subunit">
    <text evidence="1">Component of the NuA4 histone acetyltransferase complex.</text>
</comment>
<dbReference type="CDD" id="cd18966">
    <property type="entry name" value="chromodomain"/>
    <property type="match status" value="1"/>
</dbReference>
<feature type="compositionally biased region" description="Acidic residues" evidence="2">
    <location>
        <begin position="143"/>
        <end position="153"/>
    </location>
</feature>
<evidence type="ECO:0000313" key="5">
    <source>
        <dbReference type="Proteomes" id="UP001303760"/>
    </source>
</evidence>
<feature type="compositionally biased region" description="Basic residues" evidence="2">
    <location>
        <begin position="1412"/>
        <end position="1421"/>
    </location>
</feature>